<protein>
    <submittedName>
        <fullName evidence="2">Death-on-curing family protein</fullName>
    </submittedName>
</protein>
<name>A0A5Q0UFL0_9ARCH</name>
<dbReference type="GeneID" id="42364861"/>
<dbReference type="Proteomes" id="UP000377803">
    <property type="component" value="Chromosome"/>
</dbReference>
<dbReference type="EMBL" id="CP040089">
    <property type="protein sequence ID" value="QGA80378.1"/>
    <property type="molecule type" value="Genomic_DNA"/>
</dbReference>
<dbReference type="Gene3D" id="1.20.120.1870">
    <property type="entry name" value="Fic/DOC protein, Fido domain"/>
    <property type="match status" value="1"/>
</dbReference>
<organism evidence="2 3">
    <name type="scientific">Candidatus Nanohalobium constans</name>
    <dbReference type="NCBI Taxonomy" id="2565781"/>
    <lineage>
        <taxon>Archaea</taxon>
        <taxon>Candidatus Nanohalarchaeota</taxon>
        <taxon>Candidatus Nanohalobia</taxon>
        <taxon>Candidatus Nanohalobiales</taxon>
        <taxon>Candidatus Nanohalobiaceae</taxon>
        <taxon>Candidatus Nanohalobium</taxon>
    </lineage>
</organism>
<dbReference type="RefSeq" id="WP_153550116.1">
    <property type="nucleotide sequence ID" value="NZ_CP040089.1"/>
</dbReference>
<accession>A0A5Q0UFL0</accession>
<keyword evidence="1" id="KW-0175">Coiled coil</keyword>
<evidence type="ECO:0000313" key="3">
    <source>
        <dbReference type="Proteomes" id="UP000377803"/>
    </source>
</evidence>
<sequence length="184" mass="21266">MSEQKFLLDCGRLEDYLDKELVISINRMVTETEEERQRLKENDELSSEEFSDFISLFREGRDIEFSRNEDYHQVINEGILGNLFENILFMECRQNSGLIHLTAFIVKTLAESQVFADGNKRTAYISGCVFLMSFQQEKGVEAPVIPLLDGDFVSILQDIAVGEESLEFLEDYLRSLETSIERKI</sequence>
<feature type="coiled-coil region" evidence="1">
    <location>
        <begin position="22"/>
        <end position="49"/>
    </location>
</feature>
<dbReference type="KEGG" id="ncon:LC1Nh_0478"/>
<evidence type="ECO:0000313" key="2">
    <source>
        <dbReference type="EMBL" id="QGA80378.1"/>
    </source>
</evidence>
<reference evidence="3" key="1">
    <citation type="submission" date="2019-05" db="EMBL/GenBank/DDBJ databases">
        <title>Candidatus Nanohalobium constans, a novel model system to study the DPANN nano-sized archaea: genomic and physiological characterization of a nanoarchaeon co-cultured with its chitinotrophic host.</title>
        <authorList>
            <person name="La Cono V."/>
            <person name="Arcadi E."/>
            <person name="Crisafi F."/>
            <person name="Denaro R."/>
            <person name="La Spada G."/>
            <person name="Messina E."/>
            <person name="Smedile F."/>
            <person name="Toshchakov S.V."/>
            <person name="Shevchenko M.A."/>
            <person name="Golyshin P.N."/>
            <person name="Golyshina O.V."/>
            <person name="Ferrer M."/>
            <person name="Rohde M."/>
            <person name="Mushegian A."/>
            <person name="Sorokin D.Y."/>
            <person name="Giuliano L."/>
            <person name="Yakimov M.M."/>
        </authorList>
    </citation>
    <scope>NUCLEOTIDE SEQUENCE [LARGE SCALE GENOMIC DNA]</scope>
    <source>
        <strain evidence="3">LC1Nh</strain>
    </source>
</reference>
<evidence type="ECO:0000256" key="1">
    <source>
        <dbReference type="SAM" id="Coils"/>
    </source>
</evidence>
<proteinExistence type="predicted"/>
<dbReference type="AlphaFoldDB" id="A0A5Q0UFL0"/>
<keyword evidence="3" id="KW-1185">Reference proteome</keyword>
<gene>
    <name evidence="2" type="primary">doc</name>
    <name evidence="2" type="ORF">LC1Nh_0478</name>
</gene>
<dbReference type="InterPro" id="IPR053737">
    <property type="entry name" value="Type_II_TA_Toxin"/>
</dbReference>